<dbReference type="STRING" id="1314674.A0A0D7B185"/>
<dbReference type="Gene3D" id="2.40.70.10">
    <property type="entry name" value="Acid Proteases"/>
    <property type="match status" value="1"/>
</dbReference>
<protein>
    <submittedName>
        <fullName evidence="1">Uncharacterized protein</fullName>
    </submittedName>
</protein>
<dbReference type="Proteomes" id="UP000054007">
    <property type="component" value="Unassembled WGS sequence"/>
</dbReference>
<dbReference type="EMBL" id="KN880647">
    <property type="protein sequence ID" value="KIY64227.1"/>
    <property type="molecule type" value="Genomic_DNA"/>
</dbReference>
<dbReference type="OrthoDB" id="3254954at2759"/>
<keyword evidence="2" id="KW-1185">Reference proteome</keyword>
<accession>A0A0D7B185</accession>
<evidence type="ECO:0000313" key="2">
    <source>
        <dbReference type="Proteomes" id="UP000054007"/>
    </source>
</evidence>
<feature type="non-terminal residue" evidence="1">
    <location>
        <position position="233"/>
    </location>
</feature>
<reference evidence="1 2" key="1">
    <citation type="journal article" date="2015" name="Fungal Genet. Biol.">
        <title>Evolution of novel wood decay mechanisms in Agaricales revealed by the genome sequences of Fistulina hepatica and Cylindrobasidium torrendii.</title>
        <authorList>
            <person name="Floudas D."/>
            <person name="Held B.W."/>
            <person name="Riley R."/>
            <person name="Nagy L.G."/>
            <person name="Koehler G."/>
            <person name="Ransdell A.S."/>
            <person name="Younus H."/>
            <person name="Chow J."/>
            <person name="Chiniquy J."/>
            <person name="Lipzen A."/>
            <person name="Tritt A."/>
            <person name="Sun H."/>
            <person name="Haridas S."/>
            <person name="LaButti K."/>
            <person name="Ohm R.A."/>
            <person name="Kues U."/>
            <person name="Blanchette R.A."/>
            <person name="Grigoriev I.V."/>
            <person name="Minto R.E."/>
            <person name="Hibbett D.S."/>
        </authorList>
    </citation>
    <scope>NUCLEOTIDE SEQUENCE [LARGE SCALE GENOMIC DNA]</scope>
    <source>
        <strain evidence="1 2">FP15055 ss-10</strain>
    </source>
</reference>
<evidence type="ECO:0000313" key="1">
    <source>
        <dbReference type="EMBL" id="KIY64227.1"/>
    </source>
</evidence>
<gene>
    <name evidence="1" type="ORF">CYLTODRAFT_358714</name>
</gene>
<proteinExistence type="predicted"/>
<dbReference type="InterPro" id="IPR021109">
    <property type="entry name" value="Peptidase_aspartic_dom_sf"/>
</dbReference>
<organism evidence="1 2">
    <name type="scientific">Cylindrobasidium torrendii FP15055 ss-10</name>
    <dbReference type="NCBI Taxonomy" id="1314674"/>
    <lineage>
        <taxon>Eukaryota</taxon>
        <taxon>Fungi</taxon>
        <taxon>Dikarya</taxon>
        <taxon>Basidiomycota</taxon>
        <taxon>Agaricomycotina</taxon>
        <taxon>Agaricomycetes</taxon>
        <taxon>Agaricomycetidae</taxon>
        <taxon>Agaricales</taxon>
        <taxon>Marasmiineae</taxon>
        <taxon>Physalacriaceae</taxon>
        <taxon>Cylindrobasidium</taxon>
    </lineage>
</organism>
<name>A0A0D7B185_9AGAR</name>
<sequence length="233" mass="27023">MRGTGRRKYKFSVPEKALSRPRIPDAQRRCIVTYTGIDGKDDIPALTLWDSGSNTTGFSPAYAYVAKLEVRRLSKEIPLQLGTVGSRSVIQFGVLHRFSHPALSSQEPDYADIINLDIYQMLIGTPTMRKYGVVLDFEANCVRIGDHTIPGIDGRAKWTTEDIPQLREGWLTEYADIMEGVPERMPRWREVNHEINLIDDKRLYTYYRPRCPDSLRAELREKTERYLRAQWWE</sequence>
<dbReference type="AlphaFoldDB" id="A0A0D7B185"/>